<proteinExistence type="predicted"/>
<dbReference type="AlphaFoldDB" id="A0A7M3S9Y2"/>
<dbReference type="Pfam" id="PF09136">
    <property type="entry name" value="Glucodextran_B"/>
    <property type="match status" value="1"/>
</dbReference>
<dbReference type="InterPro" id="IPR013783">
    <property type="entry name" value="Ig-like_fold"/>
</dbReference>
<organism evidence="1 2">
    <name type="scientific">Anaerocolumna chitinilytica</name>
    <dbReference type="NCBI Taxonomy" id="1727145"/>
    <lineage>
        <taxon>Bacteria</taxon>
        <taxon>Bacillati</taxon>
        <taxon>Bacillota</taxon>
        <taxon>Clostridia</taxon>
        <taxon>Lachnospirales</taxon>
        <taxon>Lachnospiraceae</taxon>
        <taxon>Anaerocolumna</taxon>
    </lineage>
</organism>
<dbReference type="RefSeq" id="WP_185256967.1">
    <property type="nucleotide sequence ID" value="NZ_AP023368.1"/>
</dbReference>
<dbReference type="Proteomes" id="UP000515703">
    <property type="component" value="Chromosome"/>
</dbReference>
<evidence type="ECO:0000313" key="2">
    <source>
        <dbReference type="Proteomes" id="UP000515703"/>
    </source>
</evidence>
<evidence type="ECO:0000313" key="1">
    <source>
        <dbReference type="EMBL" id="BCK01400.1"/>
    </source>
</evidence>
<dbReference type="KEGG" id="acht:bsdcttw_44400"/>
<evidence type="ECO:0008006" key="3">
    <source>
        <dbReference type="Google" id="ProtNLM"/>
    </source>
</evidence>
<dbReference type="Gene3D" id="2.60.40.10">
    <property type="entry name" value="Immunoglobulins"/>
    <property type="match status" value="2"/>
</dbReference>
<gene>
    <name evidence="1" type="ORF">bsdcttw_44400</name>
</gene>
<sequence>MAVSQVRVKINGVWTTLTYNSTSGKYEGTIAAPSITSYNVNASHYYPVTVEATDQAGNVTSKDDTDSTLGNSLKLTVKELTKPVISFTAPTAGAYLATNTPSITFTVIDETNGSGIKISSLSIQVDGGTALTNTSTGVTVSGITNGYQVTYVPQTALTDGSHTVAVNIQDNDGNAATAVSRSFTVDTVPPTLSVSTPANTTTYTNVASITVAGVTNDATSSPVTLTVNGTAVTVDAGGNFNKSVSLSLGTNTITVIATDAAGKTTTVTRTVVLDQTAPTISAIVINPNPVNAGNSYTISVTVSDT</sequence>
<keyword evidence="2" id="KW-1185">Reference proteome</keyword>
<reference evidence="1 2" key="1">
    <citation type="submission" date="2020-08" db="EMBL/GenBank/DDBJ databases">
        <title>Draft genome sequencing of an Anaerocolumna strain isolated from anoxic soil subjected to BSD treatment.</title>
        <authorList>
            <person name="Uek A."/>
            <person name="Tonouchi A."/>
        </authorList>
    </citation>
    <scope>NUCLEOTIDE SEQUENCE [LARGE SCALE GENOMIC DNA]</scope>
    <source>
        <strain evidence="1 2">CTTW</strain>
    </source>
</reference>
<protein>
    <recommendedName>
        <fullName evidence="3">Bacterial Ig-like domain-containing protein</fullName>
    </recommendedName>
</protein>
<name>A0A7M3S9Y2_9FIRM</name>
<reference evidence="1 2" key="2">
    <citation type="submission" date="2020-08" db="EMBL/GenBank/DDBJ databases">
        <authorList>
            <person name="Ueki A."/>
            <person name="Tonouchi A."/>
        </authorList>
    </citation>
    <scope>NUCLEOTIDE SEQUENCE [LARGE SCALE GENOMIC DNA]</scope>
    <source>
        <strain evidence="1 2">CTTW</strain>
    </source>
</reference>
<dbReference type="EMBL" id="AP023368">
    <property type="protein sequence ID" value="BCK01400.1"/>
    <property type="molecule type" value="Genomic_DNA"/>
</dbReference>
<accession>A0A7M3S9Y2</accession>